<keyword evidence="3" id="KW-0813">Transport</keyword>
<evidence type="ECO:0000313" key="14">
    <source>
        <dbReference type="Proteomes" id="UP000198405"/>
    </source>
</evidence>
<feature type="domain" description="TonB C-terminal" evidence="12">
    <location>
        <begin position="177"/>
        <end position="270"/>
    </location>
</feature>
<keyword evidence="6 11" id="KW-0812">Transmembrane</keyword>
<evidence type="ECO:0000259" key="12">
    <source>
        <dbReference type="PROSITE" id="PS52015"/>
    </source>
</evidence>
<dbReference type="AlphaFoldDB" id="A0A238YY19"/>
<dbReference type="GO" id="GO:0015891">
    <property type="term" value="P:siderophore transport"/>
    <property type="evidence" value="ECO:0007669"/>
    <property type="project" value="InterPro"/>
</dbReference>
<keyword evidence="5" id="KW-0997">Cell inner membrane</keyword>
<dbReference type="GO" id="GO:0031992">
    <property type="term" value="F:energy transducer activity"/>
    <property type="evidence" value="ECO:0007669"/>
    <property type="project" value="InterPro"/>
</dbReference>
<evidence type="ECO:0000256" key="8">
    <source>
        <dbReference type="ARBA" id="ARBA00022989"/>
    </source>
</evidence>
<gene>
    <name evidence="13" type="ORF">SAMN06265340_10575</name>
</gene>
<dbReference type="InterPro" id="IPR006260">
    <property type="entry name" value="TonB/TolA_C"/>
</dbReference>
<dbReference type="OrthoDB" id="15612at2"/>
<keyword evidence="14" id="KW-1185">Reference proteome</keyword>
<keyword evidence="4" id="KW-1003">Cell membrane</keyword>
<dbReference type="PROSITE" id="PS52015">
    <property type="entry name" value="TONB_CTD"/>
    <property type="match status" value="1"/>
</dbReference>
<feature type="transmembrane region" description="Helical" evidence="11">
    <location>
        <begin position="12"/>
        <end position="30"/>
    </location>
</feature>
<evidence type="ECO:0000256" key="4">
    <source>
        <dbReference type="ARBA" id="ARBA00022475"/>
    </source>
</evidence>
<keyword evidence="7" id="KW-0653">Protein transport</keyword>
<dbReference type="InterPro" id="IPR051045">
    <property type="entry name" value="TonB-dependent_transducer"/>
</dbReference>
<dbReference type="GO" id="GO:0055085">
    <property type="term" value="P:transmembrane transport"/>
    <property type="evidence" value="ECO:0007669"/>
    <property type="project" value="InterPro"/>
</dbReference>
<evidence type="ECO:0000256" key="10">
    <source>
        <dbReference type="SAM" id="MobiDB-lite"/>
    </source>
</evidence>
<dbReference type="PANTHER" id="PTHR33446">
    <property type="entry name" value="PROTEIN TONB-RELATED"/>
    <property type="match status" value="1"/>
</dbReference>
<proteinExistence type="inferred from homology"/>
<evidence type="ECO:0000256" key="3">
    <source>
        <dbReference type="ARBA" id="ARBA00022448"/>
    </source>
</evidence>
<dbReference type="GO" id="GO:0015031">
    <property type="term" value="P:protein transport"/>
    <property type="evidence" value="ECO:0007669"/>
    <property type="project" value="UniProtKB-KW"/>
</dbReference>
<evidence type="ECO:0000256" key="11">
    <source>
        <dbReference type="SAM" id="Phobius"/>
    </source>
</evidence>
<dbReference type="PRINTS" id="PR01374">
    <property type="entry name" value="TONBPROTEIN"/>
</dbReference>
<dbReference type="InterPro" id="IPR037682">
    <property type="entry name" value="TonB_C"/>
</dbReference>
<protein>
    <submittedName>
        <fullName evidence="13">Outer membrane transport energization protein TonB</fullName>
    </submittedName>
</protein>
<evidence type="ECO:0000256" key="9">
    <source>
        <dbReference type="ARBA" id="ARBA00023136"/>
    </source>
</evidence>
<dbReference type="Pfam" id="PF03544">
    <property type="entry name" value="TonB_C"/>
    <property type="match status" value="1"/>
</dbReference>
<dbReference type="NCBIfam" id="TIGR01352">
    <property type="entry name" value="tonB_Cterm"/>
    <property type="match status" value="1"/>
</dbReference>
<dbReference type="Proteomes" id="UP000198405">
    <property type="component" value="Unassembled WGS sequence"/>
</dbReference>
<dbReference type="RefSeq" id="WP_089322964.1">
    <property type="nucleotide sequence ID" value="NZ_FZOB01000005.1"/>
</dbReference>
<evidence type="ECO:0000256" key="2">
    <source>
        <dbReference type="ARBA" id="ARBA00006555"/>
    </source>
</evidence>
<keyword evidence="9 11" id="KW-0472">Membrane</keyword>
<dbReference type="InterPro" id="IPR003538">
    <property type="entry name" value="TonB"/>
</dbReference>
<feature type="region of interest" description="Disordered" evidence="10">
    <location>
        <begin position="61"/>
        <end position="162"/>
    </location>
</feature>
<keyword evidence="8 11" id="KW-1133">Transmembrane helix</keyword>
<name>A0A238YY19_9BACT</name>
<reference evidence="14" key="1">
    <citation type="submission" date="2017-06" db="EMBL/GenBank/DDBJ databases">
        <authorList>
            <person name="Varghese N."/>
            <person name="Submissions S."/>
        </authorList>
    </citation>
    <scope>NUCLEOTIDE SEQUENCE [LARGE SCALE GENOMIC DNA]</scope>
    <source>
        <strain evidence="14">DSM 15668</strain>
    </source>
</reference>
<comment type="subcellular location">
    <subcellularLocation>
        <location evidence="1">Cell inner membrane</location>
        <topology evidence="1">Single-pass membrane protein</topology>
        <orientation evidence="1">Periplasmic side</orientation>
    </subcellularLocation>
</comment>
<evidence type="ECO:0000256" key="6">
    <source>
        <dbReference type="ARBA" id="ARBA00022692"/>
    </source>
</evidence>
<dbReference type="SUPFAM" id="SSF74653">
    <property type="entry name" value="TolA/TonB C-terminal domain"/>
    <property type="match status" value="1"/>
</dbReference>
<dbReference type="Gene3D" id="3.30.1150.10">
    <property type="match status" value="1"/>
</dbReference>
<dbReference type="GO" id="GO:0030288">
    <property type="term" value="C:outer membrane-bounded periplasmic space"/>
    <property type="evidence" value="ECO:0007669"/>
    <property type="project" value="InterPro"/>
</dbReference>
<feature type="compositionally biased region" description="Basic and acidic residues" evidence="10">
    <location>
        <begin position="123"/>
        <end position="161"/>
    </location>
</feature>
<organism evidence="13 14">
    <name type="scientific">Desulfurobacterium atlanticum</name>
    <dbReference type="NCBI Taxonomy" id="240169"/>
    <lineage>
        <taxon>Bacteria</taxon>
        <taxon>Pseudomonadati</taxon>
        <taxon>Aquificota</taxon>
        <taxon>Aquificia</taxon>
        <taxon>Desulfurobacteriales</taxon>
        <taxon>Desulfurobacteriaceae</taxon>
        <taxon>Desulfurobacterium</taxon>
    </lineage>
</organism>
<feature type="compositionally biased region" description="Basic and acidic residues" evidence="10">
    <location>
        <begin position="64"/>
        <end position="75"/>
    </location>
</feature>
<accession>A0A238YY19</accession>
<sequence>MSTFLQSKNRLLLFTLILSLLIHFLILKFIDANRNPAGKLITLNGDKTKIAVKIKQKAISNTEKQTDNKQGIEKKHQTKPIKKKSKVKKAKIKRKTSDKKDKNKTHQKPQKKTQISNVKKQIRKPEKETNHKEEKKEQKMEAINREKNNLSVESKKEENRKTTKGGSLFSFLNWKNMYIKEVINSLDKNKQYPELAKEMGIQGTVKLVLTIDRNGNVEKIEVAESSGFPILDKNAVKTVKKSKFPPFPPEVKKEKMKINIYITYKINGED</sequence>
<evidence type="ECO:0000256" key="7">
    <source>
        <dbReference type="ARBA" id="ARBA00022927"/>
    </source>
</evidence>
<feature type="compositionally biased region" description="Basic residues" evidence="10">
    <location>
        <begin position="76"/>
        <end position="111"/>
    </location>
</feature>
<evidence type="ECO:0000256" key="1">
    <source>
        <dbReference type="ARBA" id="ARBA00004383"/>
    </source>
</evidence>
<evidence type="ECO:0000256" key="5">
    <source>
        <dbReference type="ARBA" id="ARBA00022519"/>
    </source>
</evidence>
<evidence type="ECO:0000313" key="13">
    <source>
        <dbReference type="EMBL" id="SNR75651.1"/>
    </source>
</evidence>
<comment type="similarity">
    <text evidence="2">Belongs to the TonB family.</text>
</comment>
<dbReference type="GO" id="GO:0098797">
    <property type="term" value="C:plasma membrane protein complex"/>
    <property type="evidence" value="ECO:0007669"/>
    <property type="project" value="TreeGrafter"/>
</dbReference>
<dbReference type="EMBL" id="FZOB01000005">
    <property type="protein sequence ID" value="SNR75651.1"/>
    <property type="molecule type" value="Genomic_DNA"/>
</dbReference>
<dbReference type="PANTHER" id="PTHR33446:SF2">
    <property type="entry name" value="PROTEIN TONB"/>
    <property type="match status" value="1"/>
</dbReference>